<gene>
    <name evidence="13" type="ORF">FisN_14Hh337</name>
</gene>
<evidence type="ECO:0000256" key="5">
    <source>
        <dbReference type="ARBA" id="ARBA00022801"/>
    </source>
</evidence>
<dbReference type="SUPFAM" id="SSF56024">
    <property type="entry name" value="Phospholipase D/nuclease"/>
    <property type="match status" value="2"/>
</dbReference>
<evidence type="ECO:0000256" key="11">
    <source>
        <dbReference type="PIRSR" id="PIRSR610347-3"/>
    </source>
</evidence>
<dbReference type="InParanoid" id="A0A1Z5KBN2"/>
<feature type="site" description="Interaction with DNA" evidence="11">
    <location>
        <position position="587"/>
    </location>
</feature>
<feature type="active site" description="Proton donor/acceptor" evidence="9">
    <location>
        <position position="548"/>
    </location>
</feature>
<feature type="compositionally biased region" description="Basic and acidic residues" evidence="12">
    <location>
        <begin position="1"/>
        <end position="13"/>
    </location>
</feature>
<organism evidence="13 14">
    <name type="scientific">Fistulifera solaris</name>
    <name type="common">Oleaginous diatom</name>
    <dbReference type="NCBI Taxonomy" id="1519565"/>
    <lineage>
        <taxon>Eukaryota</taxon>
        <taxon>Sar</taxon>
        <taxon>Stramenopiles</taxon>
        <taxon>Ochrophyta</taxon>
        <taxon>Bacillariophyta</taxon>
        <taxon>Bacillariophyceae</taxon>
        <taxon>Bacillariophycidae</taxon>
        <taxon>Naviculales</taxon>
        <taxon>Naviculaceae</taxon>
        <taxon>Fistulifera</taxon>
    </lineage>
</organism>
<name>A0A1Z5KBN2_FISSO</name>
<feature type="binding site" evidence="10">
    <location>
        <position position="550"/>
    </location>
    <ligand>
        <name>substrate</name>
    </ligand>
</feature>
<evidence type="ECO:0000313" key="13">
    <source>
        <dbReference type="EMBL" id="GAX23491.1"/>
    </source>
</evidence>
<reference evidence="13 14" key="1">
    <citation type="journal article" date="2015" name="Plant Cell">
        <title>Oil accumulation by the oleaginous diatom Fistulifera solaris as revealed by the genome and transcriptome.</title>
        <authorList>
            <person name="Tanaka T."/>
            <person name="Maeda Y."/>
            <person name="Veluchamy A."/>
            <person name="Tanaka M."/>
            <person name="Abida H."/>
            <person name="Marechal E."/>
            <person name="Bowler C."/>
            <person name="Muto M."/>
            <person name="Sunaga Y."/>
            <person name="Tanaka M."/>
            <person name="Yoshino T."/>
            <person name="Taniguchi T."/>
            <person name="Fukuda Y."/>
            <person name="Nemoto M."/>
            <person name="Matsumoto M."/>
            <person name="Wong P.S."/>
            <person name="Aburatani S."/>
            <person name="Fujibuchi W."/>
        </authorList>
    </citation>
    <scope>NUCLEOTIDE SEQUENCE [LARGE SCALE GENOMIC DNA]</scope>
    <source>
        <strain evidence="13 14">JPCC DA0580</strain>
    </source>
</reference>
<evidence type="ECO:0000256" key="3">
    <source>
        <dbReference type="ARBA" id="ARBA00022722"/>
    </source>
</evidence>
<feature type="active site" description="Nucleophile" evidence="9">
    <location>
        <position position="256"/>
    </location>
</feature>
<evidence type="ECO:0000313" key="14">
    <source>
        <dbReference type="Proteomes" id="UP000198406"/>
    </source>
</evidence>
<comment type="similarity">
    <text evidence="2">Belongs to the tyrosyl-DNA phosphodiesterase family.</text>
</comment>
<evidence type="ECO:0000256" key="8">
    <source>
        <dbReference type="ARBA" id="ARBA00023242"/>
    </source>
</evidence>
<keyword evidence="4" id="KW-0227">DNA damage</keyword>
<keyword evidence="7" id="KW-0234">DNA repair</keyword>
<keyword evidence="14" id="KW-1185">Reference proteome</keyword>
<comment type="subcellular location">
    <subcellularLocation>
        <location evidence="1">Nucleus</location>
    </subcellularLocation>
</comment>
<dbReference type="PANTHER" id="PTHR12415:SF0">
    <property type="entry name" value="TYROSYL-DNA PHOSPHODIESTERASE 1"/>
    <property type="match status" value="1"/>
</dbReference>
<feature type="compositionally biased region" description="Polar residues" evidence="12">
    <location>
        <begin position="187"/>
        <end position="198"/>
    </location>
</feature>
<evidence type="ECO:0000256" key="10">
    <source>
        <dbReference type="PIRSR" id="PIRSR610347-2"/>
    </source>
</evidence>
<evidence type="ECO:0000256" key="2">
    <source>
        <dbReference type="ARBA" id="ARBA00010205"/>
    </source>
</evidence>
<dbReference type="GO" id="GO:0017005">
    <property type="term" value="F:3'-tyrosyl-DNA phosphodiesterase activity"/>
    <property type="evidence" value="ECO:0007669"/>
    <property type="project" value="TreeGrafter"/>
</dbReference>
<proteinExistence type="inferred from homology"/>
<comment type="caution">
    <text evidence="13">The sequence shown here is derived from an EMBL/GenBank/DDBJ whole genome shotgun (WGS) entry which is preliminary data.</text>
</comment>
<accession>A0A1Z5KBN2</accession>
<evidence type="ECO:0000256" key="12">
    <source>
        <dbReference type="SAM" id="MobiDB-lite"/>
    </source>
</evidence>
<dbReference type="GO" id="GO:0006281">
    <property type="term" value="P:DNA repair"/>
    <property type="evidence" value="ECO:0007669"/>
    <property type="project" value="UniProtKB-KW"/>
</dbReference>
<dbReference type="GO" id="GO:0003690">
    <property type="term" value="F:double-stranded DNA binding"/>
    <property type="evidence" value="ECO:0007669"/>
    <property type="project" value="TreeGrafter"/>
</dbReference>
<dbReference type="GO" id="GO:0003697">
    <property type="term" value="F:single-stranded DNA binding"/>
    <property type="evidence" value="ECO:0007669"/>
    <property type="project" value="TreeGrafter"/>
</dbReference>
<evidence type="ECO:0008006" key="15">
    <source>
        <dbReference type="Google" id="ProtNLM"/>
    </source>
</evidence>
<dbReference type="EMBL" id="BDSP01000202">
    <property type="protein sequence ID" value="GAX23491.1"/>
    <property type="molecule type" value="Genomic_DNA"/>
</dbReference>
<dbReference type="Gene3D" id="3.30.870.10">
    <property type="entry name" value="Endonuclease Chain A"/>
    <property type="match status" value="2"/>
</dbReference>
<dbReference type="InterPro" id="IPR010347">
    <property type="entry name" value="Tdp1"/>
</dbReference>
<dbReference type="GO" id="GO:0004527">
    <property type="term" value="F:exonuclease activity"/>
    <property type="evidence" value="ECO:0007669"/>
    <property type="project" value="UniProtKB-KW"/>
</dbReference>
<dbReference type="PANTHER" id="PTHR12415">
    <property type="entry name" value="TYROSYL-DNA PHOSPHODIESTERASE 1"/>
    <property type="match status" value="1"/>
</dbReference>
<feature type="region of interest" description="Disordered" evidence="12">
    <location>
        <begin position="178"/>
        <end position="198"/>
    </location>
</feature>
<dbReference type="AlphaFoldDB" id="A0A1Z5KBN2"/>
<keyword evidence="3" id="KW-0540">Nuclease</keyword>
<evidence type="ECO:0000256" key="9">
    <source>
        <dbReference type="PIRSR" id="PIRSR610347-1"/>
    </source>
</evidence>
<evidence type="ECO:0000256" key="7">
    <source>
        <dbReference type="ARBA" id="ARBA00023204"/>
    </source>
</evidence>
<evidence type="ECO:0000256" key="1">
    <source>
        <dbReference type="ARBA" id="ARBA00004123"/>
    </source>
</evidence>
<dbReference type="Pfam" id="PF06087">
    <property type="entry name" value="Tyr-DNA_phospho"/>
    <property type="match status" value="1"/>
</dbReference>
<sequence>MKRSRPWDKHERPNPFVKTTTTTTTTFTSSTTKITRTVTAIPAAFSHDSNHSTLKPIPCIEIEGTLFYSDRFYLHRTIYDKYDARDPSRPNNKCHCGVKQPLPLFDRAALILSLDLKAVIWSTFSMEPEAWASEYPTLFGPTATIPTLVMHGKKGWTCDQQQQQQSVEDDDSIIEEEEIRLDDDSLATQPPKATTRNQQNNHNYFAFPETVQFSEITASWIPPNDLARVSKIMDDETGCLSPELLAVRKSCKGVHHPKYMLLFETSGAVIAVVSTANMTTSRTIDASWMQRFPPINHRKENSTAPSCSDFGLALAHFMQHQMLSTRAHQMTLTTFLQRHLGWKSLRDLLRLYSFDEAQVHLMPIVPGIFPLEVPAPPKEEDIKKKSTVLFGQQRMAQVLQQLTAGKSPSLPPSLLSDHDRLLCQPTSLGAEWTVEQMSSMVHAYLGHVIPQRPHVDMLKRLDIIWPTDYYVQQVKTVLHDATTTTTSASILNAFPTENSSHASSQLACSGYLFLSSETFNRIPIDCLSRMVLWEPCYPSPQKTTLVPHIKSIARVFHGNDYLIRKDHGIPKCEELFSWFLLTSACLSRGAQGVCIDQAMHYANFELGVLFSSRLADHEEKRLYGWKPSQCACHTKENSTANTARLIHLPLPYCVRPPPYQEDEEEVEFCETPYFHEVTSGSVAVGNMRYTPYGAAMAEKLAKKESA</sequence>
<dbReference type="OrthoDB" id="47785at2759"/>
<evidence type="ECO:0000256" key="4">
    <source>
        <dbReference type="ARBA" id="ARBA00022763"/>
    </source>
</evidence>
<protein>
    <recommendedName>
        <fullName evidence="15">Tyrosyl-DNA phosphodiesterase 1</fullName>
    </recommendedName>
</protein>
<keyword evidence="5" id="KW-0378">Hydrolase</keyword>
<keyword evidence="8" id="KW-0539">Nucleus</keyword>
<evidence type="ECO:0000256" key="6">
    <source>
        <dbReference type="ARBA" id="ARBA00022839"/>
    </source>
</evidence>
<dbReference type="GO" id="GO:0005634">
    <property type="term" value="C:nucleus"/>
    <property type="evidence" value="ECO:0007669"/>
    <property type="project" value="UniProtKB-SubCell"/>
</dbReference>
<dbReference type="Proteomes" id="UP000198406">
    <property type="component" value="Unassembled WGS sequence"/>
</dbReference>
<feature type="binding site" evidence="10">
    <location>
        <position position="258"/>
    </location>
    <ligand>
        <name>substrate</name>
    </ligand>
</feature>
<feature type="region of interest" description="Disordered" evidence="12">
    <location>
        <begin position="1"/>
        <end position="22"/>
    </location>
</feature>
<keyword evidence="6" id="KW-0269">Exonuclease</keyword>